<dbReference type="Gramene" id="TraesROB_scaffold_177368_01G000100.1">
    <property type="protein sequence ID" value="TraesROB_scaffold_177368_01G000100.1"/>
    <property type="gene ID" value="TraesROB_scaffold_177368_01G000100"/>
</dbReference>
<dbReference type="InterPro" id="IPR036047">
    <property type="entry name" value="F-box-like_dom_sf"/>
</dbReference>
<proteinExistence type="predicted"/>
<dbReference type="EnsemblPlants" id="TraesCS7D02G082000.1">
    <property type="protein sequence ID" value="TraesCS7D02G082000.1.cds1"/>
    <property type="gene ID" value="TraesCS7D02G082000"/>
</dbReference>
<dbReference type="PANTHER" id="PTHR31264">
    <property type="entry name" value="OS07G0554500 PROTEIN-RELATED"/>
    <property type="match status" value="1"/>
</dbReference>
<dbReference type="Gramene" id="TraesCLE_scaffold_063745_01G000100.1">
    <property type="protein sequence ID" value="TraesCLE_scaffold_063745_01G000100.1"/>
    <property type="gene ID" value="TraesCLE_scaffold_063745_01G000100"/>
</dbReference>
<dbReference type="AlphaFoldDB" id="A0A3B6TDD7"/>
<evidence type="ECO:0000313" key="2">
    <source>
        <dbReference type="Proteomes" id="UP000019116"/>
    </source>
</evidence>
<dbReference type="SUPFAM" id="SSF81383">
    <property type="entry name" value="F-box domain"/>
    <property type="match status" value="1"/>
</dbReference>
<reference evidence="1" key="1">
    <citation type="submission" date="2018-08" db="EMBL/GenBank/DDBJ databases">
        <authorList>
            <person name="Rossello M."/>
        </authorList>
    </citation>
    <scope>NUCLEOTIDE SEQUENCE [LARGE SCALE GENOMIC DNA]</scope>
    <source>
        <strain evidence="1">cv. Chinese Spring</strain>
    </source>
</reference>
<sequence>MAPSIADILDVLLEEIFLRLPAAEDLALASAACLSFRHIIVHHDFLRRYHALHPPPLIGILDNQKAFVPAQPPHPSAVAARAFTGFDFSCSSFLPSTAGHT</sequence>
<protein>
    <recommendedName>
        <fullName evidence="3">F-box domain-containing protein</fullName>
    </recommendedName>
</protein>
<accession>A0A3B6TDD7</accession>
<dbReference type="Gramene" id="TraesRN7D0100192900.1">
    <property type="protein sequence ID" value="TraesRN7D0100192900.1"/>
    <property type="gene ID" value="TraesRN7D0100192900"/>
</dbReference>
<dbReference type="Gramene" id="TraesWEE_scaffold_040636_01G000400.1">
    <property type="protein sequence ID" value="TraesWEE_scaffold_040636_01G000400.1"/>
    <property type="gene ID" value="TraesWEE_scaffold_040636_01G000400"/>
</dbReference>
<organism evidence="1">
    <name type="scientific">Triticum aestivum</name>
    <name type="common">Wheat</name>
    <dbReference type="NCBI Taxonomy" id="4565"/>
    <lineage>
        <taxon>Eukaryota</taxon>
        <taxon>Viridiplantae</taxon>
        <taxon>Streptophyta</taxon>
        <taxon>Embryophyta</taxon>
        <taxon>Tracheophyta</taxon>
        <taxon>Spermatophyta</taxon>
        <taxon>Magnoliopsida</taxon>
        <taxon>Liliopsida</taxon>
        <taxon>Poales</taxon>
        <taxon>Poaceae</taxon>
        <taxon>BOP clade</taxon>
        <taxon>Pooideae</taxon>
        <taxon>Triticodae</taxon>
        <taxon>Triticeae</taxon>
        <taxon>Triticinae</taxon>
        <taxon>Triticum</taxon>
    </lineage>
</organism>
<dbReference type="OMA" id="HRFFRRF"/>
<dbReference type="OrthoDB" id="690492at2759"/>
<dbReference type="PANTHER" id="PTHR31264:SF32">
    <property type="entry name" value="F-BOX DOMAIN-CONTAINING PROTEIN"/>
    <property type="match status" value="1"/>
</dbReference>
<dbReference type="Gramene" id="TraesCAD_scaffold_077601_01G000100.1">
    <property type="protein sequence ID" value="TraesCAD_scaffold_077601_01G000100.1"/>
    <property type="gene ID" value="TraesCAD_scaffold_077601_01G000100"/>
</dbReference>
<evidence type="ECO:0000313" key="1">
    <source>
        <dbReference type="EnsemblPlants" id="TraesCS7D02G082000.1.cds1"/>
    </source>
</evidence>
<name>A0A3B6TDD7_WHEAT</name>
<reference evidence="1" key="2">
    <citation type="submission" date="2018-10" db="UniProtKB">
        <authorList>
            <consortium name="EnsemblPlants"/>
        </authorList>
    </citation>
    <scope>IDENTIFICATION</scope>
</reference>
<dbReference type="Gramene" id="TraesCS7D02G082000.1">
    <property type="protein sequence ID" value="TraesCS7D02G082000.1.cds1"/>
    <property type="gene ID" value="TraesCS7D02G082000"/>
</dbReference>
<keyword evidence="2" id="KW-1185">Reference proteome</keyword>
<evidence type="ECO:0008006" key="3">
    <source>
        <dbReference type="Google" id="ProtNLM"/>
    </source>
</evidence>
<dbReference type="Proteomes" id="UP000019116">
    <property type="component" value="Chromosome 7D"/>
</dbReference>